<dbReference type="Proteomes" id="UP000034034">
    <property type="component" value="Chromosome"/>
</dbReference>
<accession>A0A0F7FVN7</accession>
<name>A0A0F7FVN7_9ACTN</name>
<dbReference type="KEGG" id="sxi:SXIM_31340"/>
<gene>
    <name evidence="1" type="ORF">SXIM_31340</name>
</gene>
<dbReference type="EMBL" id="CP009922">
    <property type="protein sequence ID" value="AKG44518.1"/>
    <property type="molecule type" value="Genomic_DNA"/>
</dbReference>
<reference evidence="1" key="1">
    <citation type="submission" date="2019-08" db="EMBL/GenBank/DDBJ databases">
        <title>Complete genome sequence of a mangrove-derived Streptomyces xiamenensis.</title>
        <authorList>
            <person name="Xu J."/>
        </authorList>
    </citation>
    <scope>NUCLEOTIDE SEQUENCE</scope>
    <source>
        <strain evidence="1">318</strain>
    </source>
</reference>
<organism evidence="1 2">
    <name type="scientific">Streptomyces xiamenensis</name>
    <dbReference type="NCBI Taxonomy" id="408015"/>
    <lineage>
        <taxon>Bacteria</taxon>
        <taxon>Bacillati</taxon>
        <taxon>Actinomycetota</taxon>
        <taxon>Actinomycetes</taxon>
        <taxon>Kitasatosporales</taxon>
        <taxon>Streptomycetaceae</taxon>
        <taxon>Streptomyces</taxon>
    </lineage>
</organism>
<dbReference type="AlphaFoldDB" id="A0A0F7FVN7"/>
<proteinExistence type="predicted"/>
<keyword evidence="2" id="KW-1185">Reference proteome</keyword>
<evidence type="ECO:0000313" key="1">
    <source>
        <dbReference type="EMBL" id="AKG44518.1"/>
    </source>
</evidence>
<sequence length="46" mass="5199">MVHDDLCGIARHLHRGEQRLLLLEETARRPPSGWAVCSGVHTHLTE</sequence>
<dbReference type="HOGENOM" id="CLU_3189816_0_0_11"/>
<evidence type="ECO:0000313" key="2">
    <source>
        <dbReference type="Proteomes" id="UP000034034"/>
    </source>
</evidence>
<protein>
    <submittedName>
        <fullName evidence="1">Uncharacterized protein</fullName>
    </submittedName>
</protein>